<dbReference type="Pfam" id="PF00593">
    <property type="entry name" value="TonB_dep_Rec_b-barrel"/>
    <property type="match status" value="1"/>
</dbReference>
<keyword evidence="7 10" id="KW-0472">Membrane</keyword>
<evidence type="ECO:0000256" key="10">
    <source>
        <dbReference type="PROSITE-ProRule" id="PRU01360"/>
    </source>
</evidence>
<keyword evidence="16" id="KW-1185">Reference proteome</keyword>
<dbReference type="Gene3D" id="2.170.130.10">
    <property type="entry name" value="TonB-dependent receptor, plug domain"/>
    <property type="match status" value="1"/>
</dbReference>
<evidence type="ECO:0000256" key="4">
    <source>
        <dbReference type="ARBA" id="ARBA00022692"/>
    </source>
</evidence>
<dbReference type="PANTHER" id="PTHR30069">
    <property type="entry name" value="TONB-DEPENDENT OUTER MEMBRANE RECEPTOR"/>
    <property type="match status" value="1"/>
</dbReference>
<dbReference type="InterPro" id="IPR000531">
    <property type="entry name" value="Beta-barrel_TonB"/>
</dbReference>
<evidence type="ECO:0000259" key="14">
    <source>
        <dbReference type="Pfam" id="PF07715"/>
    </source>
</evidence>
<dbReference type="EMBL" id="JBHRYE010000030">
    <property type="protein sequence ID" value="MFC3673015.1"/>
    <property type="molecule type" value="Genomic_DNA"/>
</dbReference>
<dbReference type="InterPro" id="IPR036942">
    <property type="entry name" value="Beta-barrel_TonB_sf"/>
</dbReference>
<keyword evidence="8 15" id="KW-0675">Receptor</keyword>
<evidence type="ECO:0000256" key="3">
    <source>
        <dbReference type="ARBA" id="ARBA00022452"/>
    </source>
</evidence>
<feature type="chain" id="PRO_5045258836" evidence="12">
    <location>
        <begin position="26"/>
        <end position="890"/>
    </location>
</feature>
<keyword evidence="9 10" id="KW-0998">Cell outer membrane</keyword>
<evidence type="ECO:0000256" key="6">
    <source>
        <dbReference type="ARBA" id="ARBA00023077"/>
    </source>
</evidence>
<evidence type="ECO:0000256" key="8">
    <source>
        <dbReference type="ARBA" id="ARBA00023170"/>
    </source>
</evidence>
<dbReference type="SUPFAM" id="SSF56935">
    <property type="entry name" value="Porins"/>
    <property type="match status" value="1"/>
</dbReference>
<gene>
    <name evidence="15" type="ORF">ACFOOT_16475</name>
</gene>
<reference evidence="16" key="1">
    <citation type="journal article" date="2019" name="Int. J. Syst. Evol. Microbiol.">
        <title>The Global Catalogue of Microorganisms (GCM) 10K type strain sequencing project: providing services to taxonomists for standard genome sequencing and annotation.</title>
        <authorList>
            <consortium name="The Broad Institute Genomics Platform"/>
            <consortium name="The Broad Institute Genome Sequencing Center for Infectious Disease"/>
            <person name="Wu L."/>
            <person name="Ma J."/>
        </authorList>
    </citation>
    <scope>NUCLEOTIDE SEQUENCE [LARGE SCALE GENOMIC DNA]</scope>
    <source>
        <strain evidence="16">KCTC 42224</strain>
    </source>
</reference>
<keyword evidence="5 12" id="KW-0732">Signal</keyword>
<feature type="domain" description="TonB-dependent receptor plug" evidence="14">
    <location>
        <begin position="55"/>
        <end position="161"/>
    </location>
</feature>
<protein>
    <submittedName>
        <fullName evidence="15">TonB-dependent receptor</fullName>
    </submittedName>
</protein>
<feature type="domain" description="TonB-dependent receptor-like beta-barrel" evidence="13">
    <location>
        <begin position="322"/>
        <end position="848"/>
    </location>
</feature>
<comment type="subcellular location">
    <subcellularLocation>
        <location evidence="1 10">Cell outer membrane</location>
        <topology evidence="1 10">Multi-pass membrane protein</topology>
    </subcellularLocation>
</comment>
<proteinExistence type="inferred from homology"/>
<keyword evidence="2 10" id="KW-0813">Transport</keyword>
<dbReference type="PANTHER" id="PTHR30069:SF29">
    <property type="entry name" value="HEMOGLOBIN AND HEMOGLOBIN-HAPTOGLOBIN-BINDING PROTEIN 1-RELATED"/>
    <property type="match status" value="1"/>
</dbReference>
<dbReference type="Gene3D" id="2.40.170.20">
    <property type="entry name" value="TonB-dependent receptor, beta-barrel domain"/>
    <property type="match status" value="1"/>
</dbReference>
<evidence type="ECO:0000256" key="2">
    <source>
        <dbReference type="ARBA" id="ARBA00022448"/>
    </source>
</evidence>
<evidence type="ECO:0000256" key="11">
    <source>
        <dbReference type="RuleBase" id="RU003357"/>
    </source>
</evidence>
<accession>A0ABV7V7B2</accession>
<evidence type="ECO:0000313" key="15">
    <source>
        <dbReference type="EMBL" id="MFC3673015.1"/>
    </source>
</evidence>
<dbReference type="Pfam" id="PF07715">
    <property type="entry name" value="Plug"/>
    <property type="match status" value="1"/>
</dbReference>
<evidence type="ECO:0000256" key="1">
    <source>
        <dbReference type="ARBA" id="ARBA00004571"/>
    </source>
</evidence>
<organism evidence="15 16">
    <name type="scientific">Novosphingobium pokkalii</name>
    <dbReference type="NCBI Taxonomy" id="1770194"/>
    <lineage>
        <taxon>Bacteria</taxon>
        <taxon>Pseudomonadati</taxon>
        <taxon>Pseudomonadota</taxon>
        <taxon>Alphaproteobacteria</taxon>
        <taxon>Sphingomonadales</taxon>
        <taxon>Sphingomonadaceae</taxon>
        <taxon>Novosphingobium</taxon>
    </lineage>
</organism>
<keyword evidence="6 11" id="KW-0798">TonB box</keyword>
<name>A0ABV7V7B2_9SPHN</name>
<evidence type="ECO:0000259" key="13">
    <source>
        <dbReference type="Pfam" id="PF00593"/>
    </source>
</evidence>
<evidence type="ECO:0000256" key="7">
    <source>
        <dbReference type="ARBA" id="ARBA00023136"/>
    </source>
</evidence>
<dbReference type="Proteomes" id="UP001595683">
    <property type="component" value="Unassembled WGS sequence"/>
</dbReference>
<dbReference type="RefSeq" id="WP_191325100.1">
    <property type="nucleotide sequence ID" value="NZ_BMZP01000014.1"/>
</dbReference>
<evidence type="ECO:0000256" key="12">
    <source>
        <dbReference type="SAM" id="SignalP"/>
    </source>
</evidence>
<evidence type="ECO:0000256" key="5">
    <source>
        <dbReference type="ARBA" id="ARBA00022729"/>
    </source>
</evidence>
<sequence length="890" mass="96049">MHRSHLTAGSLLALGMALASTPALAQSTGSVDFEQQTIVVSGRTTKSVNGVQLPDTPKAKQVLDQTIIAHQAPGQSINDIINLVPGVSFQNNDPFGSSGGVLYIRGFDNTRISQTFDGIPLNDTGGYAIYSNQQLDPEVIDQVNVNLGTTDVDSPTAAASGSTVNYRSRNPTEDFHARMIGSAGEYGYMRIFGEVDTGNLTAGGLRAYVTASNSRNDTIYGGIGKIQKQQYNAKLYQPLGSNGDFISIAGHYNRNRNNAFGSVPMWIENTGTRVVGTGSGNRYPVSGDDRFYQTARCTFAAPVAGAADVAPSTGACGSDYDYRINPSDTANIRISSRFTLADGLVLTVDPSIQWTSANGGTLGYTASEKTTTINGVSGLTGYDGSNYYFGKDLNGDGDKLDTVRLIAPSQTKTIRLGLIASLRYDINPDQTIRLAYSYDRGRHRQTAEFGTYNTNGTAGTYFPVNDPITDVNGNVMQRRNRLSYAILHQVSGEYRGKFGGLTINAGVRVPFFKRNLNQYCFTNRSGGYACFGSDAANAAFAAASTYLIDPDTNLPIEKVGTKVLTPTNWVAPQQRIFTYSKALPSVGATFAVNSNVGIFANYSKGLQVPGTDNLYNSFYFPRGSSAATPNPESTDNFDLGVRYRSGKLMAQVSTWYTIYQNRLASTFDRDLNTTIYRNLGRVDKYGIDGSLSYSPVRDLAIYLYGSYLHSKIRDNVEAGDCSLQNAQLGMYGCPLINTGGVLSSSGTAYYQTAGKRESGAPVYTFGGRIDGTVGPVSLGVQAKRTGPRYVNDQNLPFYVNTGNNTRQEIFPAKAPAYTQVDLDAKLSLDKVSPIFNNRTFLQLNVINVFDETYVGGFSGTLNSQSTTLSPITYAQISPPRTIMGSISFGF</sequence>
<comment type="caution">
    <text evidence="15">The sequence shown here is derived from an EMBL/GenBank/DDBJ whole genome shotgun (WGS) entry which is preliminary data.</text>
</comment>
<evidence type="ECO:0000313" key="16">
    <source>
        <dbReference type="Proteomes" id="UP001595683"/>
    </source>
</evidence>
<dbReference type="PROSITE" id="PS52016">
    <property type="entry name" value="TONB_DEPENDENT_REC_3"/>
    <property type="match status" value="1"/>
</dbReference>
<feature type="signal peptide" evidence="12">
    <location>
        <begin position="1"/>
        <end position="25"/>
    </location>
</feature>
<dbReference type="InterPro" id="IPR037066">
    <property type="entry name" value="Plug_dom_sf"/>
</dbReference>
<keyword evidence="4 10" id="KW-0812">Transmembrane</keyword>
<evidence type="ECO:0000256" key="9">
    <source>
        <dbReference type="ARBA" id="ARBA00023237"/>
    </source>
</evidence>
<comment type="similarity">
    <text evidence="10 11">Belongs to the TonB-dependent receptor family.</text>
</comment>
<keyword evidence="3 10" id="KW-1134">Transmembrane beta strand</keyword>
<dbReference type="InterPro" id="IPR012910">
    <property type="entry name" value="Plug_dom"/>
</dbReference>
<dbReference type="InterPro" id="IPR039426">
    <property type="entry name" value="TonB-dep_rcpt-like"/>
</dbReference>